<name>A0AAD9JPR4_RIDPI</name>
<protein>
    <submittedName>
        <fullName evidence="3">Uncharacterized protein</fullName>
    </submittedName>
</protein>
<evidence type="ECO:0000256" key="1">
    <source>
        <dbReference type="SAM" id="Coils"/>
    </source>
</evidence>
<feature type="signal peptide" evidence="2">
    <location>
        <begin position="1"/>
        <end position="20"/>
    </location>
</feature>
<accession>A0AAD9JPR4</accession>
<sequence>MAWSVLYMCLLLTFTYWSDGQSTSADPRCVFTFNVPTCDCAQTPGPSVDDQLLKGYVIALQEQFKQVVTDVRDLRERNDKLERDNKKLMTDVENFRKDTHSGNADHQSTSGGAVYIRWGRKTCPGNGTDLLYWARKQCPGGWTREYRGYLTTSANVHRRTTFECMDEAPEVIEGAGRSTDGALFYTVEADCSRSLPCPNYVNGWALTCVVCTK</sequence>
<dbReference type="InterPro" id="IPR051077">
    <property type="entry name" value="Ca-dependent_lectin"/>
</dbReference>
<dbReference type="Proteomes" id="UP001209878">
    <property type="component" value="Unassembled WGS sequence"/>
</dbReference>
<comment type="caution">
    <text evidence="3">The sequence shown here is derived from an EMBL/GenBank/DDBJ whole genome shotgun (WGS) entry which is preliminary data.</text>
</comment>
<proteinExistence type="predicted"/>
<evidence type="ECO:0000313" key="3">
    <source>
        <dbReference type="EMBL" id="KAK2156959.1"/>
    </source>
</evidence>
<keyword evidence="4" id="KW-1185">Reference proteome</keyword>
<evidence type="ECO:0000313" key="4">
    <source>
        <dbReference type="Proteomes" id="UP001209878"/>
    </source>
</evidence>
<dbReference type="PANTHER" id="PTHR24024:SF18">
    <property type="entry name" value="SHORT-CHAIN COLLAGEN C4-LIKE"/>
    <property type="match status" value="1"/>
</dbReference>
<dbReference type="PANTHER" id="PTHR24024">
    <property type="entry name" value="PULMONARY SURFACTANT-ASSOCIATED PROTEIN A"/>
    <property type="match status" value="1"/>
</dbReference>
<keyword evidence="1" id="KW-0175">Coiled coil</keyword>
<evidence type="ECO:0000256" key="2">
    <source>
        <dbReference type="SAM" id="SignalP"/>
    </source>
</evidence>
<reference evidence="3" key="1">
    <citation type="journal article" date="2023" name="Mol. Biol. Evol.">
        <title>Third-Generation Sequencing Reveals the Adaptive Role of the Epigenome in Three Deep-Sea Polychaetes.</title>
        <authorList>
            <person name="Perez M."/>
            <person name="Aroh O."/>
            <person name="Sun Y."/>
            <person name="Lan Y."/>
            <person name="Juniper S.K."/>
            <person name="Young C.R."/>
            <person name="Angers B."/>
            <person name="Qian P.Y."/>
        </authorList>
    </citation>
    <scope>NUCLEOTIDE SEQUENCE</scope>
    <source>
        <strain evidence="3">R07B-5</strain>
    </source>
</reference>
<gene>
    <name evidence="3" type="ORF">NP493_1925g00029</name>
</gene>
<dbReference type="AlphaFoldDB" id="A0AAD9JPR4"/>
<dbReference type="GO" id="GO:0005615">
    <property type="term" value="C:extracellular space"/>
    <property type="evidence" value="ECO:0007669"/>
    <property type="project" value="TreeGrafter"/>
</dbReference>
<dbReference type="EMBL" id="JAODUO010001922">
    <property type="protein sequence ID" value="KAK2156959.1"/>
    <property type="molecule type" value="Genomic_DNA"/>
</dbReference>
<keyword evidence="2" id="KW-0732">Signal</keyword>
<feature type="chain" id="PRO_5042146408" evidence="2">
    <location>
        <begin position="21"/>
        <end position="213"/>
    </location>
</feature>
<feature type="coiled-coil region" evidence="1">
    <location>
        <begin position="64"/>
        <end position="98"/>
    </location>
</feature>
<organism evidence="3 4">
    <name type="scientific">Ridgeia piscesae</name>
    <name type="common">Tubeworm</name>
    <dbReference type="NCBI Taxonomy" id="27915"/>
    <lineage>
        <taxon>Eukaryota</taxon>
        <taxon>Metazoa</taxon>
        <taxon>Spiralia</taxon>
        <taxon>Lophotrochozoa</taxon>
        <taxon>Annelida</taxon>
        <taxon>Polychaeta</taxon>
        <taxon>Sedentaria</taxon>
        <taxon>Canalipalpata</taxon>
        <taxon>Sabellida</taxon>
        <taxon>Siboglinidae</taxon>
        <taxon>Ridgeia</taxon>
    </lineage>
</organism>